<comment type="caution">
    <text evidence="2">The sequence shown here is derived from an EMBL/GenBank/DDBJ whole genome shotgun (WGS) entry which is preliminary data.</text>
</comment>
<reference evidence="3" key="1">
    <citation type="submission" date="2016-01" db="EMBL/GenBank/DDBJ databases">
        <authorList>
            <person name="Mitreva M."/>
            <person name="Pepin K.H."/>
            <person name="Mihindukulasuriya K.A."/>
            <person name="Fulton R."/>
            <person name="Fronick C."/>
            <person name="O'Laughlin M."/>
            <person name="Miner T."/>
            <person name="Herter B."/>
            <person name="Rosa B.A."/>
            <person name="Cordes M."/>
            <person name="Tomlinson C."/>
            <person name="Wollam A."/>
            <person name="Palsikar V.B."/>
            <person name="Mardis E.R."/>
            <person name="Wilson R.K."/>
        </authorList>
    </citation>
    <scope>NUCLEOTIDE SEQUENCE [LARGE SCALE GENOMIC DNA]</scope>
    <source>
        <strain evidence="3">MJR8151</strain>
    </source>
</reference>
<protein>
    <submittedName>
        <fullName evidence="2">Signal peptide protein, YSIRK family</fullName>
    </submittedName>
</protein>
<evidence type="ECO:0000313" key="3">
    <source>
        <dbReference type="Proteomes" id="UP000070383"/>
    </source>
</evidence>
<keyword evidence="3" id="KW-1185">Reference proteome</keyword>
<proteinExistence type="predicted"/>
<feature type="compositionally biased region" description="Basic and acidic residues" evidence="1">
    <location>
        <begin position="147"/>
        <end position="166"/>
    </location>
</feature>
<dbReference type="STRING" id="33036.HMPREF3200_01541"/>
<gene>
    <name evidence="2" type="ORF">HMPREF3200_01541</name>
</gene>
<feature type="region of interest" description="Disordered" evidence="1">
    <location>
        <begin position="147"/>
        <end position="197"/>
    </location>
</feature>
<dbReference type="Proteomes" id="UP000070383">
    <property type="component" value="Unassembled WGS sequence"/>
</dbReference>
<evidence type="ECO:0000256" key="1">
    <source>
        <dbReference type="SAM" id="MobiDB-lite"/>
    </source>
</evidence>
<dbReference type="PATRIC" id="fig|33036.3.peg.1526"/>
<feature type="compositionally biased region" description="Polar residues" evidence="1">
    <location>
        <begin position="168"/>
        <end position="180"/>
    </location>
</feature>
<evidence type="ECO:0000313" key="2">
    <source>
        <dbReference type="EMBL" id="KWZ77087.1"/>
    </source>
</evidence>
<feature type="region of interest" description="Disordered" evidence="1">
    <location>
        <begin position="68"/>
        <end position="109"/>
    </location>
</feature>
<dbReference type="AlphaFoldDB" id="A0A133KC81"/>
<organism evidence="2 3">
    <name type="scientific">Anaerococcus tetradius</name>
    <dbReference type="NCBI Taxonomy" id="33036"/>
    <lineage>
        <taxon>Bacteria</taxon>
        <taxon>Bacillati</taxon>
        <taxon>Bacillota</taxon>
        <taxon>Tissierellia</taxon>
        <taxon>Tissierellales</taxon>
        <taxon>Peptoniphilaceae</taxon>
        <taxon>Anaerococcus</taxon>
    </lineage>
</organism>
<feature type="compositionally biased region" description="Basic and acidic residues" evidence="1">
    <location>
        <begin position="181"/>
        <end position="194"/>
    </location>
</feature>
<dbReference type="EMBL" id="LRPM01000058">
    <property type="protein sequence ID" value="KWZ77087.1"/>
    <property type="molecule type" value="Genomic_DNA"/>
</dbReference>
<feature type="compositionally biased region" description="Basic and acidic residues" evidence="1">
    <location>
        <begin position="83"/>
        <end position="107"/>
    </location>
</feature>
<accession>A0A133KC81</accession>
<name>A0A133KC81_9FIRM</name>
<sequence length="569" mass="63992">MLQSFYKMKEVTMNNIKRFSEIIEKKRELTRSKKPRYATRKLTIGLVSCMLGFTLIFSPMSSIASEVNGESGISEKGSGQSAESDKDGQKTDEKGLALSDEQKKTLKEAGFTDEEIQIIVEEAESKKAEDENFNLDDFLEAKIKAKTSKNEKDEKNREDKTDKELDSSDNQIQGPVSSSGQDREATPNDKEKADATTSATYYTKANWENKIKDKTRWKVEDDQNLVRVGGGDPVQMNDIDYDGTFVDANGRTVLRLVYKEKTQAVSGVWYRALINFGDLDKYIDYDLSYVLGKDGKTQYKFEDVKNVVGKGFDLGLATGDRTNSRANLPINLVLKDGVDLNTLKNENYIVQMRVANGDYTKIYAYAPKGTSMDYSTYTKTTAVDLGDKLGNLFIKGGLQSDSNNATNQEFFMSEFISNPDQYPDKSNLGIIRTQYMGQTNTIVRETVGGQPFAYTQVFDANLVKYLKADKDGNVAYVNVMTNGREISPFSHHFGIKKDMINYSADKKLAYVVIGTKDFKKEGVKVVTVQQNNEYTMLSGFYITAIDYVVDKGQFENTFSNDKVRKLNTL</sequence>